<feature type="transmembrane region" description="Helical" evidence="2">
    <location>
        <begin position="6"/>
        <end position="27"/>
    </location>
</feature>
<name>A0A3G5AK72_9VIRU</name>
<feature type="compositionally biased region" description="Polar residues" evidence="1">
    <location>
        <begin position="196"/>
        <end position="213"/>
    </location>
</feature>
<organism evidence="3">
    <name type="scientific">Solumvirus sp</name>
    <dbReference type="NCBI Taxonomy" id="2487773"/>
    <lineage>
        <taxon>Viruses</taxon>
        <taxon>Pithoviruses</taxon>
    </lineage>
</organism>
<reference evidence="3" key="1">
    <citation type="submission" date="2018-10" db="EMBL/GenBank/DDBJ databases">
        <title>Hidden diversity of soil giant viruses.</title>
        <authorList>
            <person name="Schulz F."/>
            <person name="Alteio L."/>
            <person name="Goudeau D."/>
            <person name="Ryan E.M."/>
            <person name="Malmstrom R.R."/>
            <person name="Blanchard J."/>
            <person name="Woyke T."/>
        </authorList>
    </citation>
    <scope>NUCLEOTIDE SEQUENCE</scope>
    <source>
        <strain evidence="3">SMV1</strain>
    </source>
</reference>
<gene>
    <name evidence="3" type="ORF">Solumvirus1_54</name>
</gene>
<keyword evidence="2" id="KW-1133">Transmembrane helix</keyword>
<feature type="region of interest" description="Disordered" evidence="1">
    <location>
        <begin position="196"/>
        <end position="225"/>
    </location>
</feature>
<sequence>MNDLTVIFLCIGSFVLGWVSCTGLMIYRNVVVDVFGGNRKVLGMLGTIISLLRRVSNGKDSSLITQDHTALSGAKDASLAAAQLRNDVNSTLTKLASEKESINSVVAGLREILEKTAIQPVKIEDLQPSSLNNEELQKVISQIISNLTKSKSPSSGGSQGDVDGGSAGSQPTISSPFEAEEGQKVMDVFKQIIAQSSGSSSNNCIPKVSSTPNAVIEPSIDNKVD</sequence>
<evidence type="ECO:0000313" key="3">
    <source>
        <dbReference type="EMBL" id="AYV86179.1"/>
    </source>
</evidence>
<keyword evidence="2" id="KW-0812">Transmembrane</keyword>
<evidence type="ECO:0000256" key="2">
    <source>
        <dbReference type="SAM" id="Phobius"/>
    </source>
</evidence>
<feature type="compositionally biased region" description="Gly residues" evidence="1">
    <location>
        <begin position="157"/>
        <end position="167"/>
    </location>
</feature>
<feature type="region of interest" description="Disordered" evidence="1">
    <location>
        <begin position="148"/>
        <end position="180"/>
    </location>
</feature>
<dbReference type="EMBL" id="MK072498">
    <property type="protein sequence ID" value="AYV86179.1"/>
    <property type="molecule type" value="Genomic_DNA"/>
</dbReference>
<keyword evidence="2" id="KW-0472">Membrane</keyword>
<protein>
    <submittedName>
        <fullName evidence="3">Uncharacterized protein</fullName>
    </submittedName>
</protein>
<accession>A0A3G5AK72</accession>
<proteinExistence type="predicted"/>
<evidence type="ECO:0000256" key="1">
    <source>
        <dbReference type="SAM" id="MobiDB-lite"/>
    </source>
</evidence>